<evidence type="ECO:0000313" key="3">
    <source>
        <dbReference type="EMBL" id="CAH9128979.1"/>
    </source>
</evidence>
<organism evidence="3 4">
    <name type="scientific">Cuscuta epithymum</name>
    <dbReference type="NCBI Taxonomy" id="186058"/>
    <lineage>
        <taxon>Eukaryota</taxon>
        <taxon>Viridiplantae</taxon>
        <taxon>Streptophyta</taxon>
        <taxon>Embryophyta</taxon>
        <taxon>Tracheophyta</taxon>
        <taxon>Spermatophyta</taxon>
        <taxon>Magnoliopsida</taxon>
        <taxon>eudicotyledons</taxon>
        <taxon>Gunneridae</taxon>
        <taxon>Pentapetalae</taxon>
        <taxon>asterids</taxon>
        <taxon>lamiids</taxon>
        <taxon>Solanales</taxon>
        <taxon>Convolvulaceae</taxon>
        <taxon>Cuscuteae</taxon>
        <taxon>Cuscuta</taxon>
        <taxon>Cuscuta subgen. Cuscuta</taxon>
    </lineage>
</organism>
<dbReference type="AlphaFoldDB" id="A0AAV0F0D2"/>
<evidence type="ECO:0000256" key="1">
    <source>
        <dbReference type="SAM" id="MobiDB-lite"/>
    </source>
</evidence>
<dbReference type="InterPro" id="IPR029472">
    <property type="entry name" value="Copia-like_N"/>
</dbReference>
<proteinExistence type="predicted"/>
<gene>
    <name evidence="3" type="ORF">CEPIT_LOCUS29489</name>
</gene>
<dbReference type="Pfam" id="PF14244">
    <property type="entry name" value="Retrotran_gag_3"/>
    <property type="match status" value="1"/>
</dbReference>
<dbReference type="PANTHER" id="PTHR37610:SF55">
    <property type="entry name" value="RETROTRANSPOSON COPIA-LIKE N-TERMINAL DOMAIN-CONTAINING PROTEIN"/>
    <property type="match status" value="1"/>
</dbReference>
<keyword evidence="4" id="KW-1185">Reference proteome</keyword>
<dbReference type="Proteomes" id="UP001152523">
    <property type="component" value="Unassembled WGS sequence"/>
</dbReference>
<evidence type="ECO:0000259" key="2">
    <source>
        <dbReference type="Pfam" id="PF14244"/>
    </source>
</evidence>
<reference evidence="3" key="1">
    <citation type="submission" date="2022-07" db="EMBL/GenBank/DDBJ databases">
        <authorList>
            <person name="Macas J."/>
            <person name="Novak P."/>
            <person name="Neumann P."/>
        </authorList>
    </citation>
    <scope>NUCLEOTIDE SEQUENCE</scope>
</reference>
<dbReference type="Pfam" id="PF14223">
    <property type="entry name" value="Retrotran_gag_2"/>
    <property type="match status" value="1"/>
</dbReference>
<feature type="domain" description="Retrotransposon Copia-like N-terminal" evidence="2">
    <location>
        <begin position="17"/>
        <end position="63"/>
    </location>
</feature>
<protein>
    <recommendedName>
        <fullName evidence="2">Retrotransposon Copia-like N-terminal domain-containing protein</fullName>
    </recommendedName>
</protein>
<comment type="caution">
    <text evidence="3">The sequence shown here is derived from an EMBL/GenBank/DDBJ whole genome shotgun (WGS) entry which is preliminary data.</text>
</comment>
<accession>A0AAV0F0D2</accession>
<evidence type="ECO:0000313" key="4">
    <source>
        <dbReference type="Proteomes" id="UP001152523"/>
    </source>
</evidence>
<name>A0AAV0F0D2_9ASTE</name>
<feature type="region of interest" description="Disordered" evidence="1">
    <location>
        <begin position="319"/>
        <end position="339"/>
    </location>
</feature>
<dbReference type="PANTHER" id="PTHR37610">
    <property type="entry name" value="CCHC-TYPE DOMAIN-CONTAINING PROTEIN"/>
    <property type="match status" value="1"/>
</dbReference>
<dbReference type="EMBL" id="CAMAPF010000954">
    <property type="protein sequence ID" value="CAH9128979.1"/>
    <property type="molecule type" value="Genomic_DNA"/>
</dbReference>
<sequence>MSQPDHVVNPSNPYFLHPGENPAIVLVTPPLSENNYHQWKRDMVVALESKNKEKFIFGTLPCPPSSDPLSEAWKRCNRMVMSWLIRSMNPSIKQSVMWMDTASEIWKDIQERFSHADKFRIADLQDQIQTCKQGISTVSEYYTRLNILWKELELYRCNLLCTCATPCSCDLIKKLKKEREDDCIIRFLRGLNDTYAPIRSQLMILDHMPSIIKIFNLVLQHEREFVGDPILTSPADTVAFINSKESVNQTFIPKTTQSNFKSSNINNRFTGKGNKLCTHCGKTNHTIETCYHKHGFPAGYKTRGRNNSSVFQPSASLAEVDTNTAPQHSSSVNGDNNDQFTLSKDQYNAIIALLQQTKFSPHSSSVNHIEQFRNESSELQFQED</sequence>